<feature type="region of interest" description="Disordered" evidence="7">
    <location>
        <begin position="325"/>
        <end position="351"/>
    </location>
</feature>
<comment type="similarity">
    <text evidence="6">Belongs to the TDD superfamily. TSR3 family.</text>
</comment>
<feature type="compositionally biased region" description="Basic and acidic residues" evidence="7">
    <location>
        <begin position="325"/>
        <end position="335"/>
    </location>
</feature>
<keyword evidence="2 6" id="KW-0690">Ribosome biogenesis</keyword>
<feature type="binding site" evidence="6">
    <location>
        <position position="127"/>
    </location>
    <ligand>
        <name>S-adenosyl-L-methionine</name>
        <dbReference type="ChEBI" id="CHEBI:59789"/>
    </ligand>
</feature>
<feature type="compositionally biased region" description="Basic and acidic residues" evidence="7">
    <location>
        <begin position="1"/>
        <end position="10"/>
    </location>
</feature>
<dbReference type="InterPro" id="IPR007177">
    <property type="entry name" value="Tsr3_C"/>
</dbReference>
<keyword evidence="3 6" id="KW-0698">rRNA processing</keyword>
<dbReference type="Pfam" id="PF04068">
    <property type="entry name" value="Fer4_RLI"/>
    <property type="match status" value="1"/>
</dbReference>
<evidence type="ECO:0000256" key="4">
    <source>
        <dbReference type="ARBA" id="ARBA00022679"/>
    </source>
</evidence>
<organism evidence="10 11">
    <name type="scientific">Erysiphe pulchra</name>
    <dbReference type="NCBI Taxonomy" id="225359"/>
    <lineage>
        <taxon>Eukaryota</taxon>
        <taxon>Fungi</taxon>
        <taxon>Dikarya</taxon>
        <taxon>Ascomycota</taxon>
        <taxon>Pezizomycotina</taxon>
        <taxon>Leotiomycetes</taxon>
        <taxon>Erysiphales</taxon>
        <taxon>Erysiphaceae</taxon>
        <taxon>Erysiphe</taxon>
    </lineage>
</organism>
<gene>
    <name evidence="6" type="primary">TSR3</name>
    <name evidence="10" type="ORF">EPUL_004887</name>
</gene>
<sequence length="395" mass="44390">MVRHKKDEFSSRGTKSFNRGHRTKHRTDVANERNSCRPSFRAACWDLGHCDPKRCSGKKLLKLGLMRGLHIGQKHSGLVISPNAKEVISPADRQIMEQFGAAVVECSWARTKEVPWSKIGGKSERLLPYLVAANNVNYGKPWRLNCVEALGAAFYICGHPEWAEEILSHFSYGGTFLEINSSILKRYAACANQLDVKKTEEAWMARLEKEYSEQRDNENENGDDLWKNGNVNHREAFSSDEEDDENEGGESCDDDEVDGIFLGSRSLCSKDSVEKESNYTGLSDTLCSDNDEDEMAELRKKVLASKPFSEYTVTRKRDKLKKIARPDVGPRKESDTEVDLDSGSDYGNDDEFDSIINIAPITDRLGLEAKKKAESQPCFGKKSFIGSVSPLPMRK</sequence>
<protein>
    <recommendedName>
        <fullName evidence="6">18S rRNA aminocarboxypropyltransferase</fullName>
        <ecNumber evidence="6">2.5.1.157</ecNumber>
    </recommendedName>
</protein>
<evidence type="ECO:0000256" key="7">
    <source>
        <dbReference type="SAM" id="MobiDB-lite"/>
    </source>
</evidence>
<dbReference type="STRING" id="225359.A0A2S4PM48"/>
<proteinExistence type="inferred from homology"/>
<dbReference type="GO" id="GO:0005737">
    <property type="term" value="C:cytoplasm"/>
    <property type="evidence" value="ECO:0007669"/>
    <property type="project" value="UniProtKB-SubCell"/>
</dbReference>
<feature type="compositionally biased region" description="Acidic residues" evidence="7">
    <location>
        <begin position="238"/>
        <end position="258"/>
    </location>
</feature>
<feature type="region of interest" description="Disordered" evidence="7">
    <location>
        <begin position="1"/>
        <end position="30"/>
    </location>
</feature>
<dbReference type="GO" id="GO:0106388">
    <property type="term" value="F:rRNA small subunit aminocarboxypropyltransferase activity"/>
    <property type="evidence" value="ECO:0007669"/>
    <property type="project" value="UniProtKB-EC"/>
</dbReference>
<keyword evidence="4 6" id="KW-0808">Transferase</keyword>
<evidence type="ECO:0000256" key="2">
    <source>
        <dbReference type="ARBA" id="ARBA00022517"/>
    </source>
</evidence>
<comment type="function">
    <text evidence="6">Aminocarboxypropyltransferase that catalyzes the aminocarboxypropyl transfer on pseudouridine at position 1191 (Psi1191) in 18S rRNA. It constitutes the last step in biosynthesis of the hypermodified N1-methyl-N3-(3-amino-3-carboxypropyl) pseudouridine (m1acp3-Psi) conserved in eukaryotic 18S rRNA.</text>
</comment>
<feature type="domain" description="RNase L inhibitor RLI-like possible metal-binding" evidence="9">
    <location>
        <begin position="41"/>
        <end position="74"/>
    </location>
</feature>
<feature type="compositionally biased region" description="Acidic residues" evidence="7">
    <location>
        <begin position="336"/>
        <end position="351"/>
    </location>
</feature>
<dbReference type="InterPro" id="IPR022968">
    <property type="entry name" value="Tsr3-like"/>
</dbReference>
<evidence type="ECO:0000256" key="5">
    <source>
        <dbReference type="ARBA" id="ARBA00022691"/>
    </source>
</evidence>
<accession>A0A2S4PM48</accession>
<dbReference type="GO" id="GO:0005634">
    <property type="term" value="C:nucleus"/>
    <property type="evidence" value="ECO:0007669"/>
    <property type="project" value="UniProtKB-SubCell"/>
</dbReference>
<feature type="region of interest" description="Disordered" evidence="7">
    <location>
        <begin position="236"/>
        <end position="258"/>
    </location>
</feature>
<dbReference type="Proteomes" id="UP000237438">
    <property type="component" value="Unassembled WGS sequence"/>
</dbReference>
<feature type="region of interest" description="Disordered" evidence="7">
    <location>
        <begin position="211"/>
        <end position="230"/>
    </location>
</feature>
<evidence type="ECO:0000313" key="10">
    <source>
        <dbReference type="EMBL" id="POS83094.1"/>
    </source>
</evidence>
<dbReference type="HAMAP" id="MF_01116">
    <property type="entry name" value="TSR3"/>
    <property type="match status" value="1"/>
</dbReference>
<evidence type="ECO:0000256" key="6">
    <source>
        <dbReference type="HAMAP-Rule" id="MF_03146"/>
    </source>
</evidence>
<dbReference type="OrthoDB" id="10262062at2759"/>
<keyword evidence="11" id="KW-1185">Reference proteome</keyword>
<comment type="caution">
    <text evidence="10">The sequence shown here is derived from an EMBL/GenBank/DDBJ whole genome shotgun (WGS) entry which is preliminary data.</text>
</comment>
<dbReference type="PANTHER" id="PTHR20426:SF0">
    <property type="entry name" value="18S RRNA AMINOCARBOXYPROPYLTRANSFERASE"/>
    <property type="match status" value="1"/>
</dbReference>
<keyword evidence="6" id="KW-0539">Nucleus</keyword>
<dbReference type="GO" id="GO:0030490">
    <property type="term" value="P:maturation of SSU-rRNA"/>
    <property type="evidence" value="ECO:0007669"/>
    <property type="project" value="TreeGrafter"/>
</dbReference>
<evidence type="ECO:0000259" key="9">
    <source>
        <dbReference type="Pfam" id="PF04068"/>
    </source>
</evidence>
<keyword evidence="5 6" id="KW-0949">S-adenosyl-L-methionine</keyword>
<evidence type="ECO:0000313" key="11">
    <source>
        <dbReference type="Proteomes" id="UP000237438"/>
    </source>
</evidence>
<reference evidence="10 11" key="1">
    <citation type="submission" date="2017-10" db="EMBL/GenBank/DDBJ databases">
        <title>Development of genomic resources for the powdery mildew, Erysiphe pulchra.</title>
        <authorList>
            <person name="Wadl P.A."/>
            <person name="Mack B.M."/>
            <person name="Moore G."/>
            <person name="Beltz S.B."/>
        </authorList>
    </citation>
    <scope>NUCLEOTIDE SEQUENCE [LARGE SCALE GENOMIC DNA]</scope>
    <source>
        <strain evidence="10">Cflorida</strain>
    </source>
</reference>
<evidence type="ECO:0000256" key="1">
    <source>
        <dbReference type="ARBA" id="ARBA00022490"/>
    </source>
</evidence>
<dbReference type="InterPro" id="IPR007209">
    <property type="entry name" value="RNaseL-inhib-like_metal-bd_dom"/>
</dbReference>
<dbReference type="NCBIfam" id="NF002621">
    <property type="entry name" value="PRK02287.1"/>
    <property type="match status" value="1"/>
</dbReference>
<feature type="domain" description="16S/18S rRNA aminocarboxypropyltransferase Tsr3 C-terminal" evidence="8">
    <location>
        <begin position="78"/>
        <end position="204"/>
    </location>
</feature>
<feature type="binding site" evidence="6">
    <location>
        <position position="142"/>
    </location>
    <ligand>
        <name>S-adenosyl-L-methionine</name>
        <dbReference type="ChEBI" id="CHEBI:59789"/>
    </ligand>
</feature>
<dbReference type="AlphaFoldDB" id="A0A2S4PM48"/>
<feature type="binding site" evidence="6">
    <location>
        <position position="56"/>
    </location>
    <ligand>
        <name>S-adenosyl-L-methionine</name>
        <dbReference type="ChEBI" id="CHEBI:59789"/>
    </ligand>
</feature>
<comment type="catalytic activity">
    <reaction evidence="6">
        <text>N(1)-methylpseudouridine(1191) in yeast 18S rRNA + S-adenosyl-L-methionine = N(1)-methyl-N(3)-[(3S)-3-amino-3-carboxypropyl]pseudouridine(1191) in yeast 18S rRNA + S-methyl-5'-thioadenosine + H(+)</text>
        <dbReference type="Rhea" id="RHEA:63300"/>
        <dbReference type="Rhea" id="RHEA-COMP:13852"/>
        <dbReference type="Rhea" id="RHEA-COMP:16309"/>
        <dbReference type="ChEBI" id="CHEBI:15378"/>
        <dbReference type="ChEBI" id="CHEBI:17509"/>
        <dbReference type="ChEBI" id="CHEBI:59789"/>
        <dbReference type="ChEBI" id="CHEBI:74890"/>
        <dbReference type="ChEBI" id="CHEBI:146234"/>
    </reaction>
</comment>
<comment type="catalytic activity">
    <reaction evidence="6">
        <text>an N(1)-methylpseudouridine in rRNA + S-adenosyl-L-methionine = N(1)-methyl-N(3)-[(3S)-3-amino-3-carboxypropyl]pseudouridine in rRNA + S-methyl-5'-thioadenosine + H(+)</text>
        <dbReference type="Rhea" id="RHEA:63296"/>
        <dbReference type="Rhea" id="RHEA-COMP:11634"/>
        <dbReference type="Rhea" id="RHEA-COMP:16310"/>
        <dbReference type="ChEBI" id="CHEBI:15378"/>
        <dbReference type="ChEBI" id="CHEBI:17509"/>
        <dbReference type="ChEBI" id="CHEBI:59789"/>
        <dbReference type="ChEBI" id="CHEBI:74890"/>
        <dbReference type="ChEBI" id="CHEBI:146234"/>
        <dbReference type="EC" id="2.5.1.157"/>
    </reaction>
</comment>
<name>A0A2S4PM48_9PEZI</name>
<comment type="subcellular location">
    <subcellularLocation>
        <location evidence="6">Cytoplasm</location>
    </subcellularLocation>
    <subcellularLocation>
        <location evidence="6">Nucleus</location>
    </subcellularLocation>
</comment>
<feature type="binding site" evidence="6">
    <location>
        <position position="104"/>
    </location>
    <ligand>
        <name>S-adenosyl-L-methionine</name>
        <dbReference type="ChEBI" id="CHEBI:59789"/>
    </ligand>
</feature>
<dbReference type="PANTHER" id="PTHR20426">
    <property type="entry name" value="RIBOSOME BIOGENESIS PROTEIN TSR3 HOMOLOG"/>
    <property type="match status" value="1"/>
</dbReference>
<dbReference type="EMBL" id="PEDP01001898">
    <property type="protein sequence ID" value="POS83094.1"/>
    <property type="molecule type" value="Genomic_DNA"/>
</dbReference>
<dbReference type="EC" id="2.5.1.157" evidence="6"/>
<keyword evidence="1 6" id="KW-0963">Cytoplasm</keyword>
<evidence type="ECO:0000259" key="8">
    <source>
        <dbReference type="Pfam" id="PF04034"/>
    </source>
</evidence>
<dbReference type="GO" id="GO:0000455">
    <property type="term" value="P:enzyme-directed rRNA pseudouridine synthesis"/>
    <property type="evidence" value="ECO:0007669"/>
    <property type="project" value="UniProtKB-UniRule"/>
</dbReference>
<dbReference type="Pfam" id="PF04034">
    <property type="entry name" value="Ribo_biogen_C"/>
    <property type="match status" value="1"/>
</dbReference>
<dbReference type="GO" id="GO:1904047">
    <property type="term" value="F:S-adenosyl-L-methionine binding"/>
    <property type="evidence" value="ECO:0007669"/>
    <property type="project" value="UniProtKB-UniRule"/>
</dbReference>
<evidence type="ECO:0000256" key="3">
    <source>
        <dbReference type="ARBA" id="ARBA00022552"/>
    </source>
</evidence>